<evidence type="ECO:0000313" key="3">
    <source>
        <dbReference type="Proteomes" id="UP000327013"/>
    </source>
</evidence>
<accession>A0A5N6QER7</accession>
<evidence type="ECO:0000313" key="2">
    <source>
        <dbReference type="EMBL" id="KAE7997802.1"/>
    </source>
</evidence>
<gene>
    <name evidence="2" type="ORF">FH972_002405</name>
</gene>
<protein>
    <submittedName>
        <fullName evidence="2">Uncharacterized protein</fullName>
    </submittedName>
</protein>
<dbReference type="EMBL" id="CM017321">
    <property type="protein sequence ID" value="KAE7997802.1"/>
    <property type="molecule type" value="Genomic_DNA"/>
</dbReference>
<dbReference type="Proteomes" id="UP000327013">
    <property type="component" value="Chromosome 1"/>
</dbReference>
<name>A0A5N6QER7_9ROSI</name>
<feature type="region of interest" description="Disordered" evidence="1">
    <location>
        <begin position="17"/>
        <end position="43"/>
    </location>
</feature>
<proteinExistence type="predicted"/>
<keyword evidence="3" id="KW-1185">Reference proteome</keyword>
<reference evidence="2 3" key="1">
    <citation type="submission" date="2019-06" db="EMBL/GenBank/DDBJ databases">
        <title>A chromosomal-level reference genome of Carpinus fangiana (Coryloideae, Betulaceae).</title>
        <authorList>
            <person name="Yang X."/>
            <person name="Wang Z."/>
            <person name="Zhang L."/>
            <person name="Hao G."/>
            <person name="Liu J."/>
            <person name="Yang Y."/>
        </authorList>
    </citation>
    <scope>NUCLEOTIDE SEQUENCE [LARGE SCALE GENOMIC DNA]</scope>
    <source>
        <strain evidence="2">Cfa_2016G</strain>
        <tissue evidence="2">Leaf</tissue>
    </source>
</reference>
<dbReference type="AlphaFoldDB" id="A0A5N6QER7"/>
<sequence>MATLLEVQAAGDSVWRGVEPHLEPKDMPSCPTMSPEDHSVNAAQPPFTSAARETCLFSH</sequence>
<organism evidence="2 3">
    <name type="scientific">Carpinus fangiana</name>
    <dbReference type="NCBI Taxonomy" id="176857"/>
    <lineage>
        <taxon>Eukaryota</taxon>
        <taxon>Viridiplantae</taxon>
        <taxon>Streptophyta</taxon>
        <taxon>Embryophyta</taxon>
        <taxon>Tracheophyta</taxon>
        <taxon>Spermatophyta</taxon>
        <taxon>Magnoliopsida</taxon>
        <taxon>eudicotyledons</taxon>
        <taxon>Gunneridae</taxon>
        <taxon>Pentapetalae</taxon>
        <taxon>rosids</taxon>
        <taxon>fabids</taxon>
        <taxon>Fagales</taxon>
        <taxon>Betulaceae</taxon>
        <taxon>Carpinus</taxon>
    </lineage>
</organism>
<evidence type="ECO:0000256" key="1">
    <source>
        <dbReference type="SAM" id="MobiDB-lite"/>
    </source>
</evidence>